<dbReference type="KEGG" id="ado:A6F68_00576"/>
<reference evidence="5 6" key="1">
    <citation type="submission" date="2016-07" db="EMBL/GenBank/DDBJ databases">
        <title>Complete genome sequence of Altererythrobacter dongtanensis KCTC 22672, a type strain with esterase isolated from tidal flat.</title>
        <authorList>
            <person name="Cheng H."/>
            <person name="Wu Y.-H."/>
            <person name="Zhou P."/>
            <person name="Huo Y.-Y."/>
            <person name="Wang C.-S."/>
            <person name="Xu X.-W."/>
        </authorList>
    </citation>
    <scope>NUCLEOTIDE SEQUENCE [LARGE SCALE GENOMIC DNA]</scope>
    <source>
        <strain evidence="5 6">KCTC 22672</strain>
    </source>
</reference>
<organism evidence="5 6">
    <name type="scientific">Tsuneonella dongtanensis</name>
    <dbReference type="NCBI Taxonomy" id="692370"/>
    <lineage>
        <taxon>Bacteria</taxon>
        <taxon>Pseudomonadati</taxon>
        <taxon>Pseudomonadota</taxon>
        <taxon>Alphaproteobacteria</taxon>
        <taxon>Sphingomonadales</taxon>
        <taxon>Erythrobacteraceae</taxon>
        <taxon>Tsuneonella</taxon>
    </lineage>
</organism>
<keyword evidence="1" id="KW-0805">Transcription regulation</keyword>
<dbReference type="GO" id="GO:0043565">
    <property type="term" value="F:sequence-specific DNA binding"/>
    <property type="evidence" value="ECO:0007669"/>
    <property type="project" value="InterPro"/>
</dbReference>
<dbReference type="Gene3D" id="1.10.10.60">
    <property type="entry name" value="Homeodomain-like"/>
    <property type="match status" value="1"/>
</dbReference>
<dbReference type="GO" id="GO:0003700">
    <property type="term" value="F:DNA-binding transcription factor activity"/>
    <property type="evidence" value="ECO:0007669"/>
    <property type="project" value="InterPro"/>
</dbReference>
<dbReference type="EMBL" id="CP016591">
    <property type="protein sequence ID" value="ANY19109.1"/>
    <property type="molecule type" value="Genomic_DNA"/>
</dbReference>
<dbReference type="InterPro" id="IPR050204">
    <property type="entry name" value="AraC_XylS_family_regulators"/>
</dbReference>
<dbReference type="STRING" id="692370.A6F68_00576"/>
<dbReference type="PROSITE" id="PS01124">
    <property type="entry name" value="HTH_ARAC_FAMILY_2"/>
    <property type="match status" value="1"/>
</dbReference>
<protein>
    <submittedName>
        <fullName evidence="5">Helix-turn-helix domain protein</fullName>
    </submittedName>
</protein>
<feature type="domain" description="HTH araC/xylS-type" evidence="4">
    <location>
        <begin position="125"/>
        <end position="225"/>
    </location>
</feature>
<evidence type="ECO:0000256" key="3">
    <source>
        <dbReference type="ARBA" id="ARBA00023163"/>
    </source>
</evidence>
<evidence type="ECO:0000313" key="6">
    <source>
        <dbReference type="Proteomes" id="UP000092932"/>
    </source>
</evidence>
<dbReference type="SMART" id="SM00342">
    <property type="entry name" value="HTH_ARAC"/>
    <property type="match status" value="1"/>
</dbReference>
<evidence type="ECO:0000256" key="2">
    <source>
        <dbReference type="ARBA" id="ARBA00023125"/>
    </source>
</evidence>
<evidence type="ECO:0000313" key="5">
    <source>
        <dbReference type="EMBL" id="ANY19109.1"/>
    </source>
</evidence>
<dbReference type="InterPro" id="IPR018060">
    <property type="entry name" value="HTH_AraC"/>
</dbReference>
<name>A0A1B2AAC2_9SPHN</name>
<keyword evidence="3" id="KW-0804">Transcription</keyword>
<accession>A0A1B2AAC2</accession>
<keyword evidence="2" id="KW-0238">DNA-binding</keyword>
<dbReference type="RefSeq" id="WP_084001540.1">
    <property type="nucleotide sequence ID" value="NZ_CP016591.1"/>
</dbReference>
<dbReference type="OrthoDB" id="2559672at2"/>
<proteinExistence type="predicted"/>
<dbReference type="PANTHER" id="PTHR46796">
    <property type="entry name" value="HTH-TYPE TRANSCRIPTIONAL ACTIVATOR RHAS-RELATED"/>
    <property type="match status" value="1"/>
</dbReference>
<dbReference type="AlphaFoldDB" id="A0A1B2AAC2"/>
<keyword evidence="6" id="KW-1185">Reference proteome</keyword>
<sequence>MRDQVYPEWANIRLTSDGAMAACTGPGPLQACGPICGIGPTSRATHFELSPGRYWTISLLPLGWARLMQVPARAFADRWEVIGESSAFARFAPLLELAATDDPKEAVARFDACLVSLFGARKVDEAAIVRAHSVLLDPEVPSVNAFADQAGLSVRQLERLANSAFGFTPKLLLRRQRFLRSLAKFMLDPSLAWVDTLDSQYVDQAHFIRDFRRFMDETPGSYASRSHPVLWAAAHARSAAAGTAMQVLQHPVAAGQGIAIERTRP</sequence>
<dbReference type="PATRIC" id="fig|692370.5.peg.590"/>
<dbReference type="Proteomes" id="UP000092932">
    <property type="component" value="Chromosome"/>
</dbReference>
<gene>
    <name evidence="5" type="ORF">A6F68_00576</name>
</gene>
<dbReference type="Pfam" id="PF12833">
    <property type="entry name" value="HTH_18"/>
    <property type="match status" value="1"/>
</dbReference>
<evidence type="ECO:0000259" key="4">
    <source>
        <dbReference type="PROSITE" id="PS01124"/>
    </source>
</evidence>
<evidence type="ECO:0000256" key="1">
    <source>
        <dbReference type="ARBA" id="ARBA00023015"/>
    </source>
</evidence>